<dbReference type="KEGG" id="ctp:CTRG_02853"/>
<dbReference type="HOGENOM" id="CLU_105920_0_0_1"/>
<sequence length="228" mass="26581">MSSGGKEALDRKDDLDSEFSFVGEEKTICEQDPPITTTPGINPRIECWRLFIHNIFRTVVELNQDLDVWKWFMFSNYKGKQEVQAEVQPEKFMIYGGPQHTRDIYRRLKAGVGKQISKLQFIVISKFGGQQFVTIFWTWSSAHIRVYDVLTKELELFYKFAAAKFRSKCECTHRVHATMAYVSECVNDVIDQKRKAIKKTGRIAASANKPKAEHEIFFYWIDVEILHL</sequence>
<reference evidence="1 2" key="1">
    <citation type="journal article" date="2009" name="Nature">
        <title>Evolution of pathogenicity and sexual reproduction in eight Candida genomes.</title>
        <authorList>
            <person name="Butler G."/>
            <person name="Rasmussen M.D."/>
            <person name="Lin M.F."/>
            <person name="Santos M.A."/>
            <person name="Sakthikumar S."/>
            <person name="Munro C.A."/>
            <person name="Rheinbay E."/>
            <person name="Grabherr M."/>
            <person name="Forche A."/>
            <person name="Reedy J.L."/>
            <person name="Agrafioti I."/>
            <person name="Arnaud M.B."/>
            <person name="Bates S."/>
            <person name="Brown A.J."/>
            <person name="Brunke S."/>
            <person name="Costanzo M.C."/>
            <person name="Fitzpatrick D.A."/>
            <person name="de Groot P.W."/>
            <person name="Harris D."/>
            <person name="Hoyer L.L."/>
            <person name="Hube B."/>
            <person name="Klis F.M."/>
            <person name="Kodira C."/>
            <person name="Lennard N."/>
            <person name="Logue M.E."/>
            <person name="Martin R."/>
            <person name="Neiman A.M."/>
            <person name="Nikolaou E."/>
            <person name="Quail M.A."/>
            <person name="Quinn J."/>
            <person name="Santos M.C."/>
            <person name="Schmitzberger F.F."/>
            <person name="Sherlock G."/>
            <person name="Shah P."/>
            <person name="Silverstein K.A."/>
            <person name="Skrzypek M.S."/>
            <person name="Soll D."/>
            <person name="Staggs R."/>
            <person name="Stansfield I."/>
            <person name="Stumpf M.P."/>
            <person name="Sudbery P.E."/>
            <person name="Srikantha T."/>
            <person name="Zeng Q."/>
            <person name="Berman J."/>
            <person name="Berriman M."/>
            <person name="Heitman J."/>
            <person name="Gow N.A."/>
            <person name="Lorenz M.C."/>
            <person name="Birren B.W."/>
            <person name="Kellis M."/>
            <person name="Cuomo C.A."/>
        </authorList>
    </citation>
    <scope>NUCLEOTIDE SEQUENCE [LARGE SCALE GENOMIC DNA]</scope>
    <source>
        <strain evidence="2">ATCC MYA-3404 / T1</strain>
    </source>
</reference>
<dbReference type="RefSeq" id="XP_002548556.1">
    <property type="nucleotide sequence ID" value="XM_002548510.1"/>
</dbReference>
<organism evidence="1 2">
    <name type="scientific">Candida tropicalis (strain ATCC MYA-3404 / T1)</name>
    <name type="common">Yeast</name>
    <dbReference type="NCBI Taxonomy" id="294747"/>
    <lineage>
        <taxon>Eukaryota</taxon>
        <taxon>Fungi</taxon>
        <taxon>Dikarya</taxon>
        <taxon>Ascomycota</taxon>
        <taxon>Saccharomycotina</taxon>
        <taxon>Pichiomycetes</taxon>
        <taxon>Debaryomycetaceae</taxon>
        <taxon>Candida/Lodderomyces clade</taxon>
        <taxon>Candida</taxon>
    </lineage>
</organism>
<dbReference type="AlphaFoldDB" id="C5M8Y1"/>
<name>C5M8Y1_CANTT</name>
<keyword evidence="2" id="KW-1185">Reference proteome</keyword>
<dbReference type="GeneID" id="8300356"/>
<dbReference type="Proteomes" id="UP000002037">
    <property type="component" value="Unassembled WGS sequence"/>
</dbReference>
<evidence type="ECO:0000313" key="1">
    <source>
        <dbReference type="EMBL" id="EER34035.1"/>
    </source>
</evidence>
<proteinExistence type="predicted"/>
<accession>C5M8Y1</accession>
<gene>
    <name evidence="1" type="ORF">CTRG_02853</name>
</gene>
<protein>
    <submittedName>
        <fullName evidence="1">Uncharacterized protein</fullName>
    </submittedName>
</protein>
<dbReference type="EMBL" id="GG692397">
    <property type="protein sequence ID" value="EER34035.1"/>
    <property type="molecule type" value="Genomic_DNA"/>
</dbReference>
<evidence type="ECO:0000313" key="2">
    <source>
        <dbReference type="Proteomes" id="UP000002037"/>
    </source>
</evidence>
<dbReference type="VEuPathDB" id="FungiDB:CTRG_02853"/>